<evidence type="ECO:0000313" key="3">
    <source>
        <dbReference type="EMBL" id="QNP73397.1"/>
    </source>
</evidence>
<evidence type="ECO:0000256" key="1">
    <source>
        <dbReference type="SAM" id="MobiDB-lite"/>
    </source>
</evidence>
<feature type="domain" description="TIR" evidence="2">
    <location>
        <begin position="245"/>
        <end position="364"/>
    </location>
</feature>
<name>A0A7H0IKT1_9ACTN</name>
<gene>
    <name evidence="3" type="ORF">IAG44_30755</name>
</gene>
<accession>A0A7H0IKT1</accession>
<dbReference type="AlphaFoldDB" id="A0A7H0IKT1"/>
<evidence type="ECO:0000313" key="4">
    <source>
        <dbReference type="Proteomes" id="UP000516052"/>
    </source>
</evidence>
<dbReference type="EMBL" id="CP060828">
    <property type="protein sequence ID" value="QNP73397.1"/>
    <property type="molecule type" value="Genomic_DNA"/>
</dbReference>
<proteinExistence type="predicted"/>
<keyword evidence="4" id="KW-1185">Reference proteome</keyword>
<reference evidence="3 4" key="1">
    <citation type="submission" date="2020-08" db="EMBL/GenBank/DDBJ databases">
        <title>A novel species.</title>
        <authorList>
            <person name="Gao J."/>
        </authorList>
    </citation>
    <scope>NUCLEOTIDE SEQUENCE [LARGE SCALE GENOMIC DNA]</scope>
    <source>
        <strain evidence="3 4">CRXT-G-22</strain>
    </source>
</reference>
<sequence>MDRSFNYFYTSCTRNDGWPSLSRFHADLEYRLKAQEGLWVAGVLGPQKGSGPVLESEVTRIDVMVALYSREYFRDRDCGLEWAVFQHRMRSQEFLTDQDVSDCLVPLVWRPVKSHERPRGVPAPWPFLAELPDADPGAARLYEEHGLLGLMQSHLSEAHDLYAALLGLLARRIAKARGIGLEPLEGLRPRLLSPAFGTKSHVREPTPVPGRTVVHAGPPGSRENNGYLRYSDTGHRPPEPEARSVAISYVGADQPWADWIQEVLEDGAGTGAEADVRQVRWKTELEPLSTAVARARAVGSRVVVVFSRSYFNAGTPDLHQWEEVFVGDGAADLIPVQIDAEPRPLLVRRGVPVVQLSGSDEGQARLLRDIVNETGPTLPGQHGGEGR</sequence>
<keyword evidence="3" id="KW-0675">Receptor</keyword>
<evidence type="ECO:0000259" key="2">
    <source>
        <dbReference type="Pfam" id="PF13676"/>
    </source>
</evidence>
<dbReference type="RefSeq" id="WP_187750337.1">
    <property type="nucleotide sequence ID" value="NZ_CP060828.1"/>
</dbReference>
<dbReference type="Pfam" id="PF13676">
    <property type="entry name" value="TIR_2"/>
    <property type="match status" value="1"/>
</dbReference>
<dbReference type="Proteomes" id="UP000516052">
    <property type="component" value="Chromosome"/>
</dbReference>
<dbReference type="KEGG" id="sroi:IAG44_30755"/>
<dbReference type="InterPro" id="IPR000157">
    <property type="entry name" value="TIR_dom"/>
</dbReference>
<dbReference type="GO" id="GO:0007165">
    <property type="term" value="P:signal transduction"/>
    <property type="evidence" value="ECO:0007669"/>
    <property type="project" value="InterPro"/>
</dbReference>
<feature type="region of interest" description="Disordered" evidence="1">
    <location>
        <begin position="197"/>
        <end position="226"/>
    </location>
</feature>
<organism evidence="3 4">
    <name type="scientific">Streptomyces roseirectus</name>
    <dbReference type="NCBI Taxonomy" id="2768066"/>
    <lineage>
        <taxon>Bacteria</taxon>
        <taxon>Bacillati</taxon>
        <taxon>Actinomycetota</taxon>
        <taxon>Actinomycetes</taxon>
        <taxon>Kitasatosporales</taxon>
        <taxon>Streptomycetaceae</taxon>
        <taxon>Streptomyces</taxon>
    </lineage>
</organism>
<protein>
    <submittedName>
        <fullName evidence="3">Toll/interleukin-1 receptor domain-containing protein</fullName>
    </submittedName>
</protein>